<dbReference type="GO" id="GO:0016783">
    <property type="term" value="F:sulfurtransferase activity"/>
    <property type="evidence" value="ECO:0007669"/>
    <property type="project" value="InterPro"/>
</dbReference>
<dbReference type="AlphaFoldDB" id="A8MLW4"/>
<dbReference type="Gene3D" id="3.40.140.10">
    <property type="entry name" value="Cytidine Deaminase, domain 2"/>
    <property type="match status" value="1"/>
</dbReference>
<dbReference type="EMBL" id="CP000853">
    <property type="protein sequence ID" value="ABW18131.1"/>
    <property type="molecule type" value="Genomic_DNA"/>
</dbReference>
<dbReference type="GO" id="GO:0005737">
    <property type="term" value="C:cytoplasm"/>
    <property type="evidence" value="ECO:0007669"/>
    <property type="project" value="UniProtKB-SubCell"/>
</dbReference>
<organism evidence="4 5">
    <name type="scientific">Alkaliphilus oremlandii (strain OhILAs)</name>
    <name type="common">Clostridium oremlandii (strain OhILAs)</name>
    <dbReference type="NCBI Taxonomy" id="350688"/>
    <lineage>
        <taxon>Bacteria</taxon>
        <taxon>Bacillati</taxon>
        <taxon>Bacillota</taxon>
        <taxon>Clostridia</taxon>
        <taxon>Peptostreptococcales</taxon>
        <taxon>Natronincolaceae</taxon>
        <taxon>Alkaliphilus</taxon>
    </lineage>
</organism>
<dbReference type="Proteomes" id="UP000000269">
    <property type="component" value="Chromosome"/>
</dbReference>
<keyword evidence="2 3" id="KW-0501">Molybdenum cofactor biosynthesis</keyword>
<dbReference type="NCBIfam" id="TIGR00129">
    <property type="entry name" value="fdhD_narQ"/>
    <property type="match status" value="1"/>
</dbReference>
<reference evidence="5" key="1">
    <citation type="submission" date="2007-10" db="EMBL/GenBank/DDBJ databases">
        <title>Complete genome of Alkaliphilus oremlandii OhILAs.</title>
        <authorList>
            <person name="Copeland A."/>
            <person name="Lucas S."/>
            <person name="Lapidus A."/>
            <person name="Barry K."/>
            <person name="Detter J.C."/>
            <person name="Glavina del Rio T."/>
            <person name="Hammon N."/>
            <person name="Israni S."/>
            <person name="Dalin E."/>
            <person name="Tice H."/>
            <person name="Pitluck S."/>
            <person name="Chain P."/>
            <person name="Malfatti S."/>
            <person name="Shin M."/>
            <person name="Vergez L."/>
            <person name="Schmutz J."/>
            <person name="Larimer F."/>
            <person name="Land M."/>
            <person name="Hauser L."/>
            <person name="Kyrpides N."/>
            <person name="Mikhailova N."/>
            <person name="Stolz J.F."/>
            <person name="Dawson A."/>
            <person name="Fisher E."/>
            <person name="Crable B."/>
            <person name="Perera E."/>
            <person name="Lisak J."/>
            <person name="Ranganathan M."/>
            <person name="Basu P."/>
            <person name="Richardson P."/>
        </authorList>
    </citation>
    <scope>NUCLEOTIDE SEQUENCE [LARGE SCALE GENOMIC DNA]</scope>
    <source>
        <strain evidence="5">OhILAs</strain>
    </source>
</reference>
<keyword evidence="5" id="KW-1185">Reference proteome</keyword>
<dbReference type="PANTHER" id="PTHR30592">
    <property type="entry name" value="FORMATE DEHYDROGENASE"/>
    <property type="match status" value="1"/>
</dbReference>
<dbReference type="Pfam" id="PF02634">
    <property type="entry name" value="FdhD-NarQ"/>
    <property type="match status" value="1"/>
</dbReference>
<dbReference type="OrthoDB" id="9782042at2"/>
<feature type="binding site" evidence="3">
    <location>
        <begin position="243"/>
        <end position="248"/>
    </location>
    <ligand>
        <name>Mo-bis(molybdopterin guanine dinucleotide)</name>
        <dbReference type="ChEBI" id="CHEBI:60539"/>
    </ligand>
</feature>
<evidence type="ECO:0000256" key="2">
    <source>
        <dbReference type="ARBA" id="ARBA00023150"/>
    </source>
</evidence>
<protein>
    <recommendedName>
        <fullName evidence="3">Sulfur carrier protein FdhD</fullName>
    </recommendedName>
</protein>
<dbReference type="GO" id="GO:0097163">
    <property type="term" value="F:sulfur carrier activity"/>
    <property type="evidence" value="ECO:0007669"/>
    <property type="project" value="UniProtKB-UniRule"/>
</dbReference>
<keyword evidence="1 3" id="KW-0963">Cytoplasm</keyword>
<comment type="subcellular location">
    <subcellularLocation>
        <location evidence="3">Cytoplasm</location>
    </subcellularLocation>
</comment>
<dbReference type="InterPro" id="IPR016193">
    <property type="entry name" value="Cytidine_deaminase-like"/>
</dbReference>
<dbReference type="KEGG" id="aoe:Clos_0569"/>
<sequence>MERTNTIDMIRLKNGEMECIEDTVISEYPLTIFINGKELVTLLCSPEGLEYLAVGFLVSEGMIKNIEQIEKVTIDQDKGYAHVELKNKSAFTEELFGKRTITTGCGKGTVFYNVLDSLGTKKINHPIKIESEKILELSRKLNEESQLFKETGGVHSCALCDEDRIILFHEDVGRHNAVDKIIGEALLSGLNLNDKILITSGRISSEMIIKTIKNNIPVIVSRSAPTDLSVKIAKQFHVTLIGFVRGNRMNIYNGTENLTIK</sequence>
<dbReference type="Gene3D" id="3.10.20.10">
    <property type="match status" value="1"/>
</dbReference>
<evidence type="ECO:0000256" key="3">
    <source>
        <dbReference type="HAMAP-Rule" id="MF_00187"/>
    </source>
</evidence>
<name>A8MLW4_ALKOO</name>
<dbReference type="PIRSF" id="PIRSF015626">
    <property type="entry name" value="FdhD"/>
    <property type="match status" value="1"/>
</dbReference>
<dbReference type="SUPFAM" id="SSF53927">
    <property type="entry name" value="Cytidine deaminase-like"/>
    <property type="match status" value="1"/>
</dbReference>
<proteinExistence type="inferred from homology"/>
<dbReference type="STRING" id="350688.Clos_0569"/>
<evidence type="ECO:0000313" key="4">
    <source>
        <dbReference type="EMBL" id="ABW18131.1"/>
    </source>
</evidence>
<dbReference type="PANTHER" id="PTHR30592:SF1">
    <property type="entry name" value="SULFUR CARRIER PROTEIN FDHD"/>
    <property type="match status" value="1"/>
</dbReference>
<comment type="similarity">
    <text evidence="3">Belongs to the FdhD family.</text>
</comment>
<dbReference type="HAMAP" id="MF_00187">
    <property type="entry name" value="FdhD"/>
    <property type="match status" value="1"/>
</dbReference>
<dbReference type="eggNOG" id="COG1526">
    <property type="taxonomic scope" value="Bacteria"/>
</dbReference>
<evidence type="ECO:0000313" key="5">
    <source>
        <dbReference type="Proteomes" id="UP000000269"/>
    </source>
</evidence>
<evidence type="ECO:0000256" key="1">
    <source>
        <dbReference type="ARBA" id="ARBA00022490"/>
    </source>
</evidence>
<gene>
    <name evidence="3" type="primary">fdhD</name>
    <name evidence="4" type="ordered locus">Clos_0569</name>
</gene>
<comment type="function">
    <text evidence="3">Required for formate dehydrogenase (FDH) activity. Acts as a sulfur carrier protein that transfers sulfur from IscS to the molybdenum cofactor prior to its insertion into FDH.</text>
</comment>
<dbReference type="InterPro" id="IPR003786">
    <property type="entry name" value="FdhD"/>
</dbReference>
<dbReference type="GO" id="GO:0006777">
    <property type="term" value="P:Mo-molybdopterin cofactor biosynthetic process"/>
    <property type="evidence" value="ECO:0007669"/>
    <property type="project" value="UniProtKB-UniRule"/>
</dbReference>
<feature type="active site" description="Cysteine persulfide intermediate" evidence="3">
    <location>
        <position position="105"/>
    </location>
</feature>
<dbReference type="RefSeq" id="WP_012158445.1">
    <property type="nucleotide sequence ID" value="NC_009922.1"/>
</dbReference>
<accession>A8MLW4</accession>
<dbReference type="HOGENOM" id="CLU_056887_4_1_9"/>